<dbReference type="Gramene" id="KZM86077">
    <property type="protein sequence ID" value="KZM86077"/>
    <property type="gene ID" value="DCAR_026501"/>
</dbReference>
<dbReference type="KEGG" id="dcr:108198597"/>
<evidence type="ECO:0000313" key="5">
    <source>
        <dbReference type="Proteomes" id="UP000077755"/>
    </source>
</evidence>
<proteinExistence type="predicted"/>
<dbReference type="Proteomes" id="UP000077755">
    <property type="component" value="Chromosome 8"/>
</dbReference>
<feature type="chain" id="PRO_5008044899" evidence="2">
    <location>
        <begin position="17"/>
        <end position="142"/>
    </location>
</feature>
<keyword evidence="5" id="KW-1185">Reference proteome</keyword>
<feature type="compositionally biased region" description="Low complexity" evidence="1">
    <location>
        <begin position="56"/>
        <end position="92"/>
    </location>
</feature>
<feature type="signal peptide" evidence="2">
    <location>
        <begin position="1"/>
        <end position="16"/>
    </location>
</feature>
<dbReference type="EMBL" id="CP093350">
    <property type="protein sequence ID" value="WOH13652.1"/>
    <property type="molecule type" value="Genomic_DNA"/>
</dbReference>
<reference evidence="3" key="1">
    <citation type="journal article" date="2016" name="Nat. Genet.">
        <title>A high-quality carrot genome assembly provides new insights into carotenoid accumulation and asterid genome evolution.</title>
        <authorList>
            <person name="Iorizzo M."/>
            <person name="Ellison S."/>
            <person name="Senalik D."/>
            <person name="Zeng P."/>
            <person name="Satapoomin P."/>
            <person name="Huang J."/>
            <person name="Bowman M."/>
            <person name="Iovene M."/>
            <person name="Sanseverino W."/>
            <person name="Cavagnaro P."/>
            <person name="Yildiz M."/>
            <person name="Macko-Podgorni A."/>
            <person name="Moranska E."/>
            <person name="Grzebelus E."/>
            <person name="Grzebelus D."/>
            <person name="Ashrafi H."/>
            <person name="Zheng Z."/>
            <person name="Cheng S."/>
            <person name="Spooner D."/>
            <person name="Van Deynze A."/>
            <person name="Simon P."/>
        </authorList>
    </citation>
    <scope>NUCLEOTIDE SEQUENCE [LARGE SCALE GENOMIC DNA]</scope>
    <source>
        <tissue evidence="3">Leaf</tissue>
    </source>
</reference>
<name>A0A175YRP6_DAUCS</name>
<organism evidence="3">
    <name type="scientific">Daucus carota subsp. sativus</name>
    <name type="common">Carrot</name>
    <dbReference type="NCBI Taxonomy" id="79200"/>
    <lineage>
        <taxon>Eukaryota</taxon>
        <taxon>Viridiplantae</taxon>
        <taxon>Streptophyta</taxon>
        <taxon>Embryophyta</taxon>
        <taxon>Tracheophyta</taxon>
        <taxon>Spermatophyta</taxon>
        <taxon>Magnoliopsida</taxon>
        <taxon>eudicotyledons</taxon>
        <taxon>Gunneridae</taxon>
        <taxon>Pentapetalae</taxon>
        <taxon>asterids</taxon>
        <taxon>campanulids</taxon>
        <taxon>Apiales</taxon>
        <taxon>Apiaceae</taxon>
        <taxon>Apioideae</taxon>
        <taxon>Scandiceae</taxon>
        <taxon>Daucinae</taxon>
        <taxon>Daucus</taxon>
        <taxon>Daucus sect. Daucus</taxon>
    </lineage>
</organism>
<dbReference type="AlphaFoldDB" id="A0A175YRP6"/>
<feature type="region of interest" description="Disordered" evidence="1">
    <location>
        <begin position="39"/>
        <end position="142"/>
    </location>
</feature>
<evidence type="ECO:0000313" key="3">
    <source>
        <dbReference type="EMBL" id="KZM86077.1"/>
    </source>
</evidence>
<protein>
    <submittedName>
        <fullName evidence="3">Uncharacterized protein</fullName>
    </submittedName>
</protein>
<evidence type="ECO:0000313" key="4">
    <source>
        <dbReference type="EMBL" id="WOH13652.1"/>
    </source>
</evidence>
<reference evidence="4" key="2">
    <citation type="submission" date="2022-03" db="EMBL/GenBank/DDBJ databases">
        <title>Draft title - Genomic analysis of global carrot germplasm unveils the trajectory of domestication and the origin of high carotenoid orange carrot.</title>
        <authorList>
            <person name="Iorizzo M."/>
            <person name="Ellison S."/>
            <person name="Senalik D."/>
            <person name="Macko-Podgorni A."/>
            <person name="Grzebelus D."/>
            <person name="Bostan H."/>
            <person name="Rolling W."/>
            <person name="Curaba J."/>
            <person name="Simon P."/>
        </authorList>
    </citation>
    <scope>NUCLEOTIDE SEQUENCE</scope>
    <source>
        <tissue evidence="4">Leaf</tissue>
    </source>
</reference>
<accession>A0A175YRP6</accession>
<feature type="compositionally biased region" description="Low complexity" evidence="1">
    <location>
        <begin position="120"/>
        <end position="142"/>
    </location>
</feature>
<evidence type="ECO:0000256" key="2">
    <source>
        <dbReference type="SAM" id="SignalP"/>
    </source>
</evidence>
<evidence type="ECO:0000256" key="1">
    <source>
        <dbReference type="SAM" id="MobiDB-lite"/>
    </source>
</evidence>
<keyword evidence="2" id="KW-0732">Signal</keyword>
<sequence>MARQFVIFATLVVVLAMEIASVASAGKKESRKIAGTVVDLTGGGANAPSPGPSPGPSSAGAPSPGPSGASAPSPGPVGAEAPSTGPSGASAPSPGPSGGSDQPSIQEMSDSTGSWPEPEALGPSSSADAPSPDGADLASDQL</sequence>
<dbReference type="EMBL" id="LNRQ01000008">
    <property type="protein sequence ID" value="KZM86077.1"/>
    <property type="molecule type" value="Genomic_DNA"/>
</dbReference>
<gene>
    <name evidence="3" type="ORF">DCAR_026501</name>
    <name evidence="4" type="ORF">DCAR_0833162</name>
</gene>
<feature type="compositionally biased region" description="Polar residues" evidence="1">
    <location>
        <begin position="105"/>
        <end position="114"/>
    </location>
</feature>